<dbReference type="PANTHER" id="PTHR21261:SF14">
    <property type="entry name" value="BEATEN PATH IV, ISOFORM B"/>
    <property type="match status" value="1"/>
</dbReference>
<dbReference type="AlphaFoldDB" id="A0A1B6I8N8"/>
<feature type="chain" id="PRO_5008584878" description="Ig-like domain-containing protein" evidence="2">
    <location>
        <begin position="20"/>
        <end position="289"/>
    </location>
</feature>
<evidence type="ECO:0000259" key="3">
    <source>
        <dbReference type="PROSITE" id="PS50835"/>
    </source>
</evidence>
<dbReference type="PROSITE" id="PS50835">
    <property type="entry name" value="IG_LIKE"/>
    <property type="match status" value="1"/>
</dbReference>
<sequence>LRTLWCVLLAAIFPQGGIGVKMLRVSVPQYTLKGESVELICEFDLMGDKLYSVSWYKDHDEFYRYVPKGKPSQHIYRVDGIRVDHLSSDAQRVVIRNVPLRASGMYRCEVSAEAPAFSSVNGESMMNVVALPKEGPEIEGEERNYQIGDEINLNCTSARSFPAATLQWYVNDKLMGRSNETMIVQQHGLITSISRLHFRVGPEHFRKGRLQVRCVATISTYPSNTTGTSMAPAPAPVLHSPEHHRLSASSPPPALDYSKEALFSVTGTASSARVGATLLLVTSLASLLS</sequence>
<dbReference type="InterPro" id="IPR013783">
    <property type="entry name" value="Ig-like_fold"/>
</dbReference>
<organism evidence="4">
    <name type="scientific">Homalodisca liturata</name>
    <dbReference type="NCBI Taxonomy" id="320908"/>
    <lineage>
        <taxon>Eukaryota</taxon>
        <taxon>Metazoa</taxon>
        <taxon>Ecdysozoa</taxon>
        <taxon>Arthropoda</taxon>
        <taxon>Hexapoda</taxon>
        <taxon>Insecta</taxon>
        <taxon>Pterygota</taxon>
        <taxon>Neoptera</taxon>
        <taxon>Paraneoptera</taxon>
        <taxon>Hemiptera</taxon>
        <taxon>Auchenorrhyncha</taxon>
        <taxon>Membracoidea</taxon>
        <taxon>Cicadellidae</taxon>
        <taxon>Cicadellinae</taxon>
        <taxon>Proconiini</taxon>
        <taxon>Homalodisca</taxon>
    </lineage>
</organism>
<keyword evidence="2" id="KW-0732">Signal</keyword>
<dbReference type="InterPro" id="IPR036179">
    <property type="entry name" value="Ig-like_dom_sf"/>
</dbReference>
<dbReference type="EMBL" id="GECU01024437">
    <property type="protein sequence ID" value="JAS83269.1"/>
    <property type="molecule type" value="Transcribed_RNA"/>
</dbReference>
<protein>
    <recommendedName>
        <fullName evidence="3">Ig-like domain-containing protein</fullName>
    </recommendedName>
</protein>
<dbReference type="PANTHER" id="PTHR21261">
    <property type="entry name" value="BEAT PROTEIN"/>
    <property type="match status" value="1"/>
</dbReference>
<gene>
    <name evidence="4" type="ORF">g.17013</name>
</gene>
<evidence type="ECO:0000256" key="2">
    <source>
        <dbReference type="SAM" id="SignalP"/>
    </source>
</evidence>
<accession>A0A1B6I8N8</accession>
<feature type="non-terminal residue" evidence="4">
    <location>
        <position position="1"/>
    </location>
</feature>
<dbReference type="Pfam" id="PF08205">
    <property type="entry name" value="C2-set_2"/>
    <property type="match status" value="1"/>
</dbReference>
<dbReference type="InterPro" id="IPR013162">
    <property type="entry name" value="CD80_C2-set"/>
</dbReference>
<evidence type="ECO:0000313" key="4">
    <source>
        <dbReference type="EMBL" id="JAS83269.1"/>
    </source>
</evidence>
<dbReference type="SUPFAM" id="SSF48726">
    <property type="entry name" value="Immunoglobulin"/>
    <property type="match status" value="2"/>
</dbReference>
<evidence type="ECO:0000256" key="1">
    <source>
        <dbReference type="ARBA" id="ARBA00023157"/>
    </source>
</evidence>
<name>A0A1B6I8N8_9HEMI</name>
<reference evidence="4" key="1">
    <citation type="submission" date="2015-11" db="EMBL/GenBank/DDBJ databases">
        <title>De novo transcriptome assembly of four potential Pierce s Disease insect vectors from Arizona vineyards.</title>
        <authorList>
            <person name="Tassone E.E."/>
        </authorList>
    </citation>
    <scope>NUCLEOTIDE SEQUENCE</scope>
</reference>
<feature type="domain" description="Ig-like" evidence="3">
    <location>
        <begin position="14"/>
        <end position="118"/>
    </location>
</feature>
<dbReference type="FunFam" id="2.60.40.10:FF:000437">
    <property type="entry name" value="Beat-IIIc, isoform A"/>
    <property type="match status" value="1"/>
</dbReference>
<proteinExistence type="predicted"/>
<keyword evidence="1" id="KW-1015">Disulfide bond</keyword>
<dbReference type="Gene3D" id="2.60.40.10">
    <property type="entry name" value="Immunoglobulins"/>
    <property type="match status" value="2"/>
</dbReference>
<feature type="signal peptide" evidence="2">
    <location>
        <begin position="1"/>
        <end position="19"/>
    </location>
</feature>
<dbReference type="InterPro" id="IPR007110">
    <property type="entry name" value="Ig-like_dom"/>
</dbReference>